<keyword evidence="4" id="KW-0479">Metal-binding</keyword>
<dbReference type="GO" id="GO:0005344">
    <property type="term" value="F:oxygen carrier activity"/>
    <property type="evidence" value="ECO:0007669"/>
    <property type="project" value="UniProtKB-KW"/>
</dbReference>
<dbReference type="CDD" id="cd01040">
    <property type="entry name" value="Mb-like"/>
    <property type="match status" value="1"/>
</dbReference>
<organism evidence="9 10">
    <name type="scientific">Desmophyllum pertusum</name>
    <dbReference type="NCBI Taxonomy" id="174260"/>
    <lineage>
        <taxon>Eukaryota</taxon>
        <taxon>Metazoa</taxon>
        <taxon>Cnidaria</taxon>
        <taxon>Anthozoa</taxon>
        <taxon>Hexacorallia</taxon>
        <taxon>Scleractinia</taxon>
        <taxon>Caryophylliina</taxon>
        <taxon>Caryophylliidae</taxon>
        <taxon>Desmophyllum</taxon>
    </lineage>
</organism>
<reference evidence="9" key="1">
    <citation type="submission" date="2023-01" db="EMBL/GenBank/DDBJ databases">
        <title>Genome assembly of the deep-sea coral Lophelia pertusa.</title>
        <authorList>
            <person name="Herrera S."/>
            <person name="Cordes E."/>
        </authorList>
    </citation>
    <scope>NUCLEOTIDE SEQUENCE</scope>
    <source>
        <strain evidence="9">USNM1676648</strain>
        <tissue evidence="9">Polyp</tissue>
    </source>
</reference>
<dbReference type="GO" id="GO:0020037">
    <property type="term" value="F:heme binding"/>
    <property type="evidence" value="ECO:0007669"/>
    <property type="project" value="InterPro"/>
</dbReference>
<protein>
    <recommendedName>
        <fullName evidence="8">Globin domain-containing protein</fullName>
    </recommendedName>
</protein>
<dbReference type="PANTHER" id="PTHR46458">
    <property type="entry name" value="BLR2807 PROTEIN"/>
    <property type="match status" value="1"/>
</dbReference>
<keyword evidence="10" id="KW-1185">Reference proteome</keyword>
<feature type="compositionally biased region" description="Polar residues" evidence="7">
    <location>
        <begin position="1"/>
        <end position="12"/>
    </location>
</feature>
<dbReference type="Proteomes" id="UP001163046">
    <property type="component" value="Unassembled WGS sequence"/>
</dbReference>
<dbReference type="AlphaFoldDB" id="A0A9W9ZTM6"/>
<dbReference type="InterPro" id="IPR050532">
    <property type="entry name" value="Globin-like_OT"/>
</dbReference>
<evidence type="ECO:0000259" key="8">
    <source>
        <dbReference type="PROSITE" id="PS01033"/>
    </source>
</evidence>
<evidence type="ECO:0000256" key="6">
    <source>
        <dbReference type="RuleBase" id="RU000356"/>
    </source>
</evidence>
<proteinExistence type="inferred from homology"/>
<dbReference type="GO" id="GO:0046872">
    <property type="term" value="F:metal ion binding"/>
    <property type="evidence" value="ECO:0007669"/>
    <property type="project" value="UniProtKB-KW"/>
</dbReference>
<dbReference type="OrthoDB" id="436496at2759"/>
<evidence type="ECO:0000256" key="5">
    <source>
        <dbReference type="ARBA" id="ARBA00023004"/>
    </source>
</evidence>
<keyword evidence="5" id="KW-0408">Iron</keyword>
<keyword evidence="2 6" id="KW-0349">Heme</keyword>
<evidence type="ECO:0000256" key="7">
    <source>
        <dbReference type="SAM" id="MobiDB-lite"/>
    </source>
</evidence>
<dbReference type="Pfam" id="PF00042">
    <property type="entry name" value="Globin"/>
    <property type="match status" value="1"/>
</dbReference>
<dbReference type="InterPro" id="IPR012292">
    <property type="entry name" value="Globin/Proto"/>
</dbReference>
<accession>A0A9W9ZTM6</accession>
<dbReference type="PROSITE" id="PS01033">
    <property type="entry name" value="GLOBIN"/>
    <property type="match status" value="1"/>
</dbReference>
<feature type="domain" description="Globin" evidence="8">
    <location>
        <begin position="31"/>
        <end position="164"/>
    </location>
</feature>
<dbReference type="InterPro" id="IPR044399">
    <property type="entry name" value="Mb-like_M"/>
</dbReference>
<dbReference type="PANTHER" id="PTHR46458:SF1">
    <property type="entry name" value="GEO09476P1"/>
    <property type="match status" value="1"/>
</dbReference>
<keyword evidence="1 6" id="KW-0813">Transport</keyword>
<evidence type="ECO:0000313" key="9">
    <source>
        <dbReference type="EMBL" id="KAJ7387275.1"/>
    </source>
</evidence>
<gene>
    <name evidence="9" type="ORF">OS493_004252</name>
</gene>
<name>A0A9W9ZTM6_9CNID</name>
<dbReference type="EMBL" id="MU825874">
    <property type="protein sequence ID" value="KAJ7387275.1"/>
    <property type="molecule type" value="Genomic_DNA"/>
</dbReference>
<dbReference type="Gene3D" id="1.10.490.10">
    <property type="entry name" value="Globins"/>
    <property type="match status" value="1"/>
</dbReference>
<keyword evidence="3 6" id="KW-0561">Oxygen transport</keyword>
<sequence>MGMLQSSQSYNLPPTPDYHSKKPQPQPSEPALTDLQIEMIRSSWEKVIPNKKHHGELLFHKLFEIAPNLKDLFPFGSDFSSPLFTAHALNVMNAVDFAVKNLDKPDVLVPKLNELGQTHAVFELTVREFQYVGESLIWVLATGLGDSFHTKIEDSLVRCLWYNH</sequence>
<evidence type="ECO:0000313" key="10">
    <source>
        <dbReference type="Proteomes" id="UP001163046"/>
    </source>
</evidence>
<comment type="caution">
    <text evidence="9">The sequence shown here is derived from an EMBL/GenBank/DDBJ whole genome shotgun (WGS) entry which is preliminary data.</text>
</comment>
<comment type="similarity">
    <text evidence="6">Belongs to the globin family.</text>
</comment>
<feature type="region of interest" description="Disordered" evidence="7">
    <location>
        <begin position="1"/>
        <end position="30"/>
    </location>
</feature>
<dbReference type="InterPro" id="IPR000971">
    <property type="entry name" value="Globin"/>
</dbReference>
<evidence type="ECO:0000256" key="1">
    <source>
        <dbReference type="ARBA" id="ARBA00022448"/>
    </source>
</evidence>
<evidence type="ECO:0000256" key="4">
    <source>
        <dbReference type="ARBA" id="ARBA00022723"/>
    </source>
</evidence>
<dbReference type="GO" id="GO:0019825">
    <property type="term" value="F:oxygen binding"/>
    <property type="evidence" value="ECO:0007669"/>
    <property type="project" value="InterPro"/>
</dbReference>
<evidence type="ECO:0000256" key="2">
    <source>
        <dbReference type="ARBA" id="ARBA00022617"/>
    </source>
</evidence>
<dbReference type="InterPro" id="IPR009050">
    <property type="entry name" value="Globin-like_sf"/>
</dbReference>
<evidence type="ECO:0000256" key="3">
    <source>
        <dbReference type="ARBA" id="ARBA00022621"/>
    </source>
</evidence>
<dbReference type="SUPFAM" id="SSF46458">
    <property type="entry name" value="Globin-like"/>
    <property type="match status" value="1"/>
</dbReference>